<dbReference type="GO" id="GO:0032259">
    <property type="term" value="P:methylation"/>
    <property type="evidence" value="ECO:0007669"/>
    <property type="project" value="UniProtKB-KW"/>
</dbReference>
<evidence type="ECO:0000259" key="1">
    <source>
        <dbReference type="Pfam" id="PF05050"/>
    </source>
</evidence>
<keyword evidence="3" id="KW-1185">Reference proteome</keyword>
<accession>A0A7X1KQ25</accession>
<feature type="domain" description="Methyltransferase FkbM" evidence="1">
    <location>
        <begin position="70"/>
        <end position="240"/>
    </location>
</feature>
<dbReference type="PANTHER" id="PTHR34203">
    <property type="entry name" value="METHYLTRANSFERASE, FKBM FAMILY PROTEIN"/>
    <property type="match status" value="1"/>
</dbReference>
<dbReference type="Pfam" id="PF05050">
    <property type="entry name" value="Methyltransf_21"/>
    <property type="match status" value="1"/>
</dbReference>
<comment type="caution">
    <text evidence="2">The sequence shown here is derived from an EMBL/GenBank/DDBJ whole genome shotgun (WGS) entry which is preliminary data.</text>
</comment>
<reference evidence="2 3" key="1">
    <citation type="submission" date="2020-08" db="EMBL/GenBank/DDBJ databases">
        <title>The genome sequence of type strain Novosphingobium piscinae KCTC 42194.</title>
        <authorList>
            <person name="Liu Y."/>
        </authorList>
    </citation>
    <scope>NUCLEOTIDE SEQUENCE [LARGE SCALE GENOMIC DNA]</scope>
    <source>
        <strain evidence="2 3">KCTC 42194</strain>
    </source>
</reference>
<name>A0A7X1KQ25_9SPHN</name>
<dbReference type="SUPFAM" id="SSF53335">
    <property type="entry name" value="S-adenosyl-L-methionine-dependent methyltransferases"/>
    <property type="match status" value="1"/>
</dbReference>
<dbReference type="AlphaFoldDB" id="A0A7X1KQ25"/>
<dbReference type="Proteomes" id="UP000551327">
    <property type="component" value="Unassembled WGS sequence"/>
</dbReference>
<sequence length="301" mass="33665">MSLEIRSIKEFELGDDSITLPVIELDVSGRIVRYVATSRGSRKRALTLLSKEPLTIPWVETFKPGEIYVDIGANVGMYAIYAGVVGARVFAFEPEALNYAELNKNIYANGLHGQVTAYCMAMSDEIDVSVLHLSAFGFAGSHHDFGENWWSNDRVVGGRMVERDKRPQQGCVSYTLDNLVNRGAVPAPNHLKIDVDGIEGKVIRGALETLKRPDLQTILLEVDFAIPDSLALVDLLRSQGWLTSDHQLRINQHEYMAEGKLESLMRRGKGGANFIFFKNPDYYSFFENYAATFVAPNPMKR</sequence>
<dbReference type="EMBL" id="JACLAX010000006">
    <property type="protein sequence ID" value="MBC2669060.1"/>
    <property type="molecule type" value="Genomic_DNA"/>
</dbReference>
<dbReference type="InterPro" id="IPR006342">
    <property type="entry name" value="FkbM_mtfrase"/>
</dbReference>
<dbReference type="PANTHER" id="PTHR34203:SF15">
    <property type="entry name" value="SLL1173 PROTEIN"/>
    <property type="match status" value="1"/>
</dbReference>
<proteinExistence type="predicted"/>
<dbReference type="Gene3D" id="3.40.50.150">
    <property type="entry name" value="Vaccinia Virus protein VP39"/>
    <property type="match status" value="1"/>
</dbReference>
<evidence type="ECO:0000313" key="3">
    <source>
        <dbReference type="Proteomes" id="UP000551327"/>
    </source>
</evidence>
<organism evidence="2 3">
    <name type="scientific">Novosphingobium piscinae</name>
    <dbReference type="NCBI Taxonomy" id="1507448"/>
    <lineage>
        <taxon>Bacteria</taxon>
        <taxon>Pseudomonadati</taxon>
        <taxon>Pseudomonadota</taxon>
        <taxon>Alphaproteobacteria</taxon>
        <taxon>Sphingomonadales</taxon>
        <taxon>Sphingomonadaceae</taxon>
        <taxon>Novosphingobium</taxon>
    </lineage>
</organism>
<dbReference type="InterPro" id="IPR029063">
    <property type="entry name" value="SAM-dependent_MTases_sf"/>
</dbReference>
<dbReference type="GO" id="GO:0008168">
    <property type="term" value="F:methyltransferase activity"/>
    <property type="evidence" value="ECO:0007669"/>
    <property type="project" value="UniProtKB-KW"/>
</dbReference>
<keyword evidence="2" id="KW-0808">Transferase</keyword>
<gene>
    <name evidence="2" type="ORF">H7F53_07890</name>
</gene>
<evidence type="ECO:0000313" key="2">
    <source>
        <dbReference type="EMBL" id="MBC2669060.1"/>
    </source>
</evidence>
<dbReference type="NCBIfam" id="TIGR01444">
    <property type="entry name" value="fkbM_fam"/>
    <property type="match status" value="1"/>
</dbReference>
<dbReference type="RefSeq" id="WP_185678949.1">
    <property type="nucleotide sequence ID" value="NZ_JACLAX010000006.1"/>
</dbReference>
<keyword evidence="2" id="KW-0489">Methyltransferase</keyword>
<dbReference type="InterPro" id="IPR052514">
    <property type="entry name" value="SAM-dependent_MTase"/>
</dbReference>
<protein>
    <submittedName>
        <fullName evidence="2">FkbM family methyltransferase</fullName>
    </submittedName>
</protein>